<feature type="region of interest" description="Disordered" evidence="1">
    <location>
        <begin position="305"/>
        <end position="330"/>
    </location>
</feature>
<reference evidence="3" key="1">
    <citation type="submission" date="2024-06" db="UniProtKB">
        <authorList>
            <consortium name="RefSeq"/>
        </authorList>
    </citation>
    <scope>NUCLEOTIDE SEQUENCE [LARGE SCALE GENOMIC DNA]</scope>
</reference>
<evidence type="ECO:0000313" key="3">
    <source>
        <dbReference type="Proteomes" id="UP000694844"/>
    </source>
</evidence>
<dbReference type="Proteomes" id="UP000694844">
    <property type="component" value="Chromosome 1"/>
</dbReference>
<feature type="compositionally biased region" description="Polar residues" evidence="1">
    <location>
        <begin position="200"/>
        <end position="217"/>
    </location>
</feature>
<dbReference type="OrthoDB" id="6141044at2759"/>
<feature type="region of interest" description="Disordered" evidence="1">
    <location>
        <begin position="404"/>
        <end position="499"/>
    </location>
</feature>
<organism evidence="3 4">
    <name type="scientific">Crassostrea virginica</name>
    <name type="common">Eastern oyster</name>
    <dbReference type="NCBI Taxonomy" id="6565"/>
    <lineage>
        <taxon>Eukaryota</taxon>
        <taxon>Metazoa</taxon>
        <taxon>Spiralia</taxon>
        <taxon>Lophotrochozoa</taxon>
        <taxon>Mollusca</taxon>
        <taxon>Bivalvia</taxon>
        <taxon>Autobranchia</taxon>
        <taxon>Pteriomorphia</taxon>
        <taxon>Ostreida</taxon>
        <taxon>Ostreoidea</taxon>
        <taxon>Ostreidae</taxon>
        <taxon>Crassostrea</taxon>
    </lineage>
</organism>
<reference evidence="4" key="2">
    <citation type="submission" date="2025-08" db="UniProtKB">
        <authorList>
            <consortium name="RefSeq"/>
        </authorList>
    </citation>
    <scope>IDENTIFICATION</scope>
    <source>
        <tissue evidence="4">Whole sample</tissue>
    </source>
</reference>
<dbReference type="PROSITE" id="PS50097">
    <property type="entry name" value="BTB"/>
    <property type="match status" value="1"/>
</dbReference>
<feature type="compositionally biased region" description="Basic and acidic residues" evidence="1">
    <location>
        <begin position="417"/>
        <end position="427"/>
    </location>
</feature>
<dbReference type="GO" id="GO:0000978">
    <property type="term" value="F:RNA polymerase II cis-regulatory region sequence-specific DNA binding"/>
    <property type="evidence" value="ECO:0007669"/>
    <property type="project" value="TreeGrafter"/>
</dbReference>
<gene>
    <name evidence="4" type="primary">LOC111133651</name>
</gene>
<protein>
    <submittedName>
        <fullName evidence="4">Uncharacterized protein LOC111133651 isoform X1</fullName>
    </submittedName>
</protein>
<dbReference type="GeneID" id="111133651"/>
<feature type="domain" description="BTB" evidence="2">
    <location>
        <begin position="30"/>
        <end position="96"/>
    </location>
</feature>
<evidence type="ECO:0000259" key="2">
    <source>
        <dbReference type="PROSITE" id="PS50097"/>
    </source>
</evidence>
<dbReference type="InterPro" id="IPR011333">
    <property type="entry name" value="SKP1/BTB/POZ_sf"/>
</dbReference>
<dbReference type="RefSeq" id="XP_022337894.1">
    <property type="nucleotide sequence ID" value="XM_022482186.1"/>
</dbReference>
<dbReference type="PANTHER" id="PTHR46105:SF28">
    <property type="entry name" value="ZINC FINGER PROTEIN 37-LIKE"/>
    <property type="match status" value="1"/>
</dbReference>
<feature type="compositionally biased region" description="Basic and acidic residues" evidence="1">
    <location>
        <begin position="155"/>
        <end position="169"/>
    </location>
</feature>
<dbReference type="Pfam" id="PF00651">
    <property type="entry name" value="BTB"/>
    <property type="match status" value="1"/>
</dbReference>
<evidence type="ECO:0000256" key="1">
    <source>
        <dbReference type="SAM" id="MobiDB-lite"/>
    </source>
</evidence>
<feature type="compositionally biased region" description="Polar residues" evidence="1">
    <location>
        <begin position="171"/>
        <end position="188"/>
    </location>
</feature>
<dbReference type="SMART" id="SM00225">
    <property type="entry name" value="BTB"/>
    <property type="match status" value="1"/>
</dbReference>
<feature type="compositionally biased region" description="Polar residues" evidence="1">
    <location>
        <begin position="449"/>
        <end position="458"/>
    </location>
</feature>
<feature type="compositionally biased region" description="Polar residues" evidence="1">
    <location>
        <begin position="481"/>
        <end position="497"/>
    </location>
</feature>
<dbReference type="GO" id="GO:0000981">
    <property type="term" value="F:DNA-binding transcription factor activity, RNA polymerase II-specific"/>
    <property type="evidence" value="ECO:0007669"/>
    <property type="project" value="TreeGrafter"/>
</dbReference>
<sequence length="711" mass="79808">MSYQKVYMNQIYSSSIMRQVAQMWKNQLLCDAVIKTGNFQTKAHRLVLIAACPMLQDRENASVGSHLEVSLNSDISQASVNTFLQYLYEGYMMLSEDNCREVEKIAKMLHVDSISKCCSDFQKCMAAKMGYRSNQALNFDLQDNPDFRFVNTTDLRKMVPEGQNKREIDESNSPTSLSKRPRSQTFSSLGPHRPDDHLSMNDSYNSSNSRDQHSSQGEGVIDITGSSVELVNIGPGARDSEGWPINSDLPPLTTSSSLAVTNQQKRSTDVQIIEIPPVGGDKTSRAAFGRIHDSKNSTLVAGISTERTPNVPGHSPSVTRHKEDSTQYVTTNSARENIPRLSPLRSSPPKLVQKQRGAMEDLGRPFALGSAVPDHRHFPIQHSNSSIQPVDIIQNTSLYADTQKTDTGIHRKTHSQSNEEQRARDSPEPIIVKLEDETGESGSMEMYIQNPSNESYSQDPGGDSLGEMDLSNDDSYDLGQPYSTQEEPSQADHNSNGDFIDRELSYDERIQYALQQRRRRAHGRARGKQKPGPKPTTVRLKFYLLPSGCDLPKFSRQDPIIDTHMSQGYGYPAGYYENAKPKHHSIRLDLDDDAFKENIRSLYTNLTGKDFSLSIINQQREMIAAPFMPRFFRDMRYQGTVVITMKESQRNQSSSSTDPQDMYILPATSPEGTTHHVVTTTTGSWREPSVPAQSTTERPNQNLTFVKREES</sequence>
<dbReference type="SUPFAM" id="SSF54695">
    <property type="entry name" value="POZ domain"/>
    <property type="match status" value="1"/>
</dbReference>
<name>A0A8B8EDZ2_CRAVI</name>
<feature type="region of interest" description="Disordered" evidence="1">
    <location>
        <begin position="647"/>
        <end position="711"/>
    </location>
</feature>
<feature type="region of interest" description="Disordered" evidence="1">
    <location>
        <begin position="515"/>
        <end position="536"/>
    </location>
</feature>
<dbReference type="InterPro" id="IPR050457">
    <property type="entry name" value="ZnFinger_BTB_dom_contain"/>
</dbReference>
<dbReference type="InterPro" id="IPR000210">
    <property type="entry name" value="BTB/POZ_dom"/>
</dbReference>
<feature type="compositionally biased region" description="Polar residues" evidence="1">
    <location>
        <begin position="650"/>
        <end position="659"/>
    </location>
</feature>
<dbReference type="Gene3D" id="3.30.710.10">
    <property type="entry name" value="Potassium Channel Kv1.1, Chain A"/>
    <property type="match status" value="1"/>
</dbReference>
<accession>A0A8B8EDZ2</accession>
<feature type="compositionally biased region" description="Polar residues" evidence="1">
    <location>
        <begin position="691"/>
        <end position="704"/>
    </location>
</feature>
<dbReference type="AlphaFoldDB" id="A0A8B8EDZ2"/>
<evidence type="ECO:0000313" key="4">
    <source>
        <dbReference type="RefSeq" id="XP_022337894.1"/>
    </source>
</evidence>
<feature type="region of interest" description="Disordered" evidence="1">
    <location>
        <begin position="155"/>
        <end position="219"/>
    </location>
</feature>
<proteinExistence type="predicted"/>
<keyword evidence="3" id="KW-1185">Reference proteome</keyword>
<dbReference type="KEGG" id="cvn:111133651"/>
<dbReference type="PANTHER" id="PTHR46105">
    <property type="entry name" value="AGAP004733-PA"/>
    <property type="match status" value="1"/>
</dbReference>
<feature type="compositionally biased region" description="Basic residues" evidence="1">
    <location>
        <begin position="516"/>
        <end position="531"/>
    </location>
</feature>